<keyword evidence="4 11" id="KW-0436">Ligase</keyword>
<evidence type="ECO:0000256" key="11">
    <source>
        <dbReference type="RuleBase" id="RU363039"/>
    </source>
</evidence>
<dbReference type="CDD" id="cd00814">
    <property type="entry name" value="MetRS_core"/>
    <property type="match status" value="1"/>
</dbReference>
<keyword evidence="6 11" id="KW-0067">ATP-binding</keyword>
<dbReference type="NCBIfam" id="TIGR00398">
    <property type="entry name" value="metG"/>
    <property type="match status" value="1"/>
</dbReference>
<dbReference type="InterPro" id="IPR013155">
    <property type="entry name" value="M/V/L/I-tRNA-synth_anticd-bd"/>
</dbReference>
<dbReference type="Pfam" id="PF09334">
    <property type="entry name" value="tRNA-synt_1g"/>
    <property type="match status" value="2"/>
</dbReference>
<dbReference type="AlphaFoldDB" id="A0A2M6NZM9"/>
<dbReference type="InterPro" id="IPR014758">
    <property type="entry name" value="Met-tRNA_synth"/>
</dbReference>
<sequence length="499" mass="56850">MKKQPFYLTTTLPYVNANPHIGFALEIVQADAICRYQRLLGKEVIFNTGTDEHGKKIHEKAQEHGKETQAYTDEYAAKFDALKQALNLSYNKFIRTTDPKHKAAAQEFWKRCEANGDIYKKNYQTKYCVGCELEKTDSELVDGKCPDHPTREIELVDEENYFFKFSAYQEKLLELYKNNPEFVVPANRQLEITNFVAKGLQDFSISRVKSKMPWGVSVPGDDDHVMYVWFDALVNYISTLGWPDEGAEGEYAQYWPGVQVAGKDNLRQQSAMWQAMLMSAGLPTSTQVFIHGYVTAEGQKMSKSTGNVVNPYDVVEKYGTDAVRYYLLGALPSYEDGDWSEERFEEFYTAHLANGIGNLTSRILTMVEKFGDGGIGQVVEPLFDVDQFWNEYDKYMAAYKFDDLISHINNIVKLCDEAISEQKPWEQVKQGKDVSALIYQLAETLRHIAVALTPIIPHSAEMILTNLGQVKNEQKRTWGKLQSGTKITKGEPLFPRLNT</sequence>
<keyword evidence="8 11" id="KW-0030">Aminoacyl-tRNA synthetase</keyword>
<organism evidence="14 15">
    <name type="scientific">Candidatus Magasanikbacteria bacterium CG10_big_fil_rev_8_21_14_0_10_38_6</name>
    <dbReference type="NCBI Taxonomy" id="1974647"/>
    <lineage>
        <taxon>Bacteria</taxon>
        <taxon>Candidatus Magasanikiibacteriota</taxon>
    </lineage>
</organism>
<evidence type="ECO:0000256" key="5">
    <source>
        <dbReference type="ARBA" id="ARBA00022741"/>
    </source>
</evidence>
<evidence type="ECO:0000259" key="12">
    <source>
        <dbReference type="Pfam" id="PF08264"/>
    </source>
</evidence>
<proteinExistence type="inferred from homology"/>
<comment type="catalytic activity">
    <reaction evidence="10">
        <text>tRNA(Met) + L-methionine + ATP = L-methionyl-tRNA(Met) + AMP + diphosphate</text>
        <dbReference type="Rhea" id="RHEA:13481"/>
        <dbReference type="Rhea" id="RHEA-COMP:9667"/>
        <dbReference type="Rhea" id="RHEA-COMP:9698"/>
        <dbReference type="ChEBI" id="CHEBI:30616"/>
        <dbReference type="ChEBI" id="CHEBI:33019"/>
        <dbReference type="ChEBI" id="CHEBI:57844"/>
        <dbReference type="ChEBI" id="CHEBI:78442"/>
        <dbReference type="ChEBI" id="CHEBI:78530"/>
        <dbReference type="ChEBI" id="CHEBI:456215"/>
        <dbReference type="EC" id="6.1.1.10"/>
    </reaction>
</comment>
<dbReference type="GO" id="GO:0004825">
    <property type="term" value="F:methionine-tRNA ligase activity"/>
    <property type="evidence" value="ECO:0007669"/>
    <property type="project" value="UniProtKB-EC"/>
</dbReference>
<evidence type="ECO:0000256" key="1">
    <source>
        <dbReference type="ARBA" id="ARBA00003314"/>
    </source>
</evidence>
<protein>
    <recommendedName>
        <fullName evidence="3">Methionine--tRNA ligase</fullName>
        <ecNumber evidence="2">6.1.1.10</ecNumber>
    </recommendedName>
    <alternativeName>
        <fullName evidence="9">Methionyl-tRNA synthetase</fullName>
    </alternativeName>
</protein>
<name>A0A2M6NZM9_9BACT</name>
<evidence type="ECO:0000256" key="7">
    <source>
        <dbReference type="ARBA" id="ARBA00022917"/>
    </source>
</evidence>
<dbReference type="Gene3D" id="3.40.50.620">
    <property type="entry name" value="HUPs"/>
    <property type="match status" value="1"/>
</dbReference>
<comment type="function">
    <text evidence="1">Is required not only for elongation of protein synthesis but also for the initiation of all mRNA translation through initiator tRNA(fMet) aminoacylation.</text>
</comment>
<dbReference type="PRINTS" id="PR01041">
    <property type="entry name" value="TRNASYNTHMET"/>
</dbReference>
<evidence type="ECO:0000256" key="3">
    <source>
        <dbReference type="ARBA" id="ARBA00018753"/>
    </source>
</evidence>
<accession>A0A2M6NZM9</accession>
<evidence type="ECO:0000313" key="15">
    <source>
        <dbReference type="Proteomes" id="UP000228528"/>
    </source>
</evidence>
<dbReference type="SUPFAM" id="SSF47323">
    <property type="entry name" value="Anticodon-binding domain of a subclass of class I aminoacyl-tRNA synthetases"/>
    <property type="match status" value="1"/>
</dbReference>
<comment type="similarity">
    <text evidence="11">Belongs to the class-I aminoacyl-tRNA synthetase family.</text>
</comment>
<gene>
    <name evidence="14" type="ORF">COU30_05280</name>
</gene>
<dbReference type="InterPro" id="IPR014729">
    <property type="entry name" value="Rossmann-like_a/b/a_fold"/>
</dbReference>
<evidence type="ECO:0000259" key="13">
    <source>
        <dbReference type="Pfam" id="PF09334"/>
    </source>
</evidence>
<evidence type="ECO:0000256" key="8">
    <source>
        <dbReference type="ARBA" id="ARBA00023146"/>
    </source>
</evidence>
<dbReference type="PANTHER" id="PTHR43326">
    <property type="entry name" value="METHIONYL-TRNA SYNTHETASE"/>
    <property type="match status" value="1"/>
</dbReference>
<evidence type="ECO:0000256" key="10">
    <source>
        <dbReference type="ARBA" id="ARBA00047364"/>
    </source>
</evidence>
<dbReference type="GO" id="GO:0005524">
    <property type="term" value="F:ATP binding"/>
    <property type="evidence" value="ECO:0007669"/>
    <property type="project" value="UniProtKB-KW"/>
</dbReference>
<dbReference type="Pfam" id="PF08264">
    <property type="entry name" value="Anticodon_1"/>
    <property type="match status" value="1"/>
</dbReference>
<dbReference type="InterPro" id="IPR033911">
    <property type="entry name" value="MetRS_core"/>
</dbReference>
<evidence type="ECO:0000256" key="6">
    <source>
        <dbReference type="ARBA" id="ARBA00022840"/>
    </source>
</evidence>
<dbReference type="Gene3D" id="2.170.220.10">
    <property type="match status" value="1"/>
</dbReference>
<dbReference type="EMBL" id="PFBW01000222">
    <property type="protein sequence ID" value="PIR76914.1"/>
    <property type="molecule type" value="Genomic_DNA"/>
</dbReference>
<dbReference type="EC" id="6.1.1.10" evidence="2"/>
<feature type="domain" description="Methionyl/Valyl/Leucyl/Isoleucyl-tRNA synthetase anticodon-binding" evidence="12">
    <location>
        <begin position="387"/>
        <end position="468"/>
    </location>
</feature>
<dbReference type="PANTHER" id="PTHR43326:SF1">
    <property type="entry name" value="METHIONINE--TRNA LIGASE, MITOCHONDRIAL"/>
    <property type="match status" value="1"/>
</dbReference>
<evidence type="ECO:0000256" key="4">
    <source>
        <dbReference type="ARBA" id="ARBA00022598"/>
    </source>
</evidence>
<evidence type="ECO:0000313" key="14">
    <source>
        <dbReference type="EMBL" id="PIR76914.1"/>
    </source>
</evidence>
<keyword evidence="7 11" id="KW-0648">Protein biosynthesis</keyword>
<evidence type="ECO:0000256" key="2">
    <source>
        <dbReference type="ARBA" id="ARBA00012838"/>
    </source>
</evidence>
<reference evidence="15" key="1">
    <citation type="submission" date="2017-09" db="EMBL/GenBank/DDBJ databases">
        <title>Depth-based differentiation of microbial function through sediment-hosted aquifers and enrichment of novel symbionts in the deep terrestrial subsurface.</title>
        <authorList>
            <person name="Probst A.J."/>
            <person name="Ladd B."/>
            <person name="Jarett J.K."/>
            <person name="Geller-Mcgrath D.E."/>
            <person name="Sieber C.M.K."/>
            <person name="Emerson J.B."/>
            <person name="Anantharaman K."/>
            <person name="Thomas B.C."/>
            <person name="Malmstrom R."/>
            <person name="Stieglmeier M."/>
            <person name="Klingl A."/>
            <person name="Woyke T."/>
            <person name="Ryan C.M."/>
            <person name="Banfield J.F."/>
        </authorList>
    </citation>
    <scope>NUCLEOTIDE SEQUENCE [LARGE SCALE GENOMIC DNA]</scope>
</reference>
<comment type="caution">
    <text evidence="14">The sequence shown here is derived from an EMBL/GenBank/DDBJ whole genome shotgun (WGS) entry which is preliminary data.</text>
</comment>
<dbReference type="Proteomes" id="UP000228528">
    <property type="component" value="Unassembled WGS sequence"/>
</dbReference>
<dbReference type="InterPro" id="IPR023457">
    <property type="entry name" value="Met-tRNA_synth_2"/>
</dbReference>
<dbReference type="InterPro" id="IPR009080">
    <property type="entry name" value="tRNAsynth_Ia_anticodon-bd"/>
</dbReference>
<feature type="domain" description="Methionyl/Leucyl tRNA synthetase" evidence="13">
    <location>
        <begin position="155"/>
        <end position="363"/>
    </location>
</feature>
<dbReference type="GO" id="GO:0006431">
    <property type="term" value="P:methionyl-tRNA aminoacylation"/>
    <property type="evidence" value="ECO:0007669"/>
    <property type="project" value="InterPro"/>
</dbReference>
<evidence type="ECO:0000256" key="9">
    <source>
        <dbReference type="ARBA" id="ARBA00030904"/>
    </source>
</evidence>
<dbReference type="Gene3D" id="1.10.730.10">
    <property type="entry name" value="Isoleucyl-tRNA Synthetase, Domain 1"/>
    <property type="match status" value="1"/>
</dbReference>
<feature type="domain" description="Methionyl/Leucyl tRNA synthetase" evidence="13">
    <location>
        <begin position="7"/>
        <end position="147"/>
    </location>
</feature>
<dbReference type="InterPro" id="IPR015413">
    <property type="entry name" value="Methionyl/Leucyl_tRNA_Synth"/>
</dbReference>
<keyword evidence="5 11" id="KW-0547">Nucleotide-binding</keyword>
<dbReference type="SUPFAM" id="SSF52374">
    <property type="entry name" value="Nucleotidylyl transferase"/>
    <property type="match status" value="1"/>
</dbReference>
<dbReference type="FunFam" id="2.170.220.10:FF:000001">
    <property type="entry name" value="methionine--tRNA ligase, mitochondrial"/>
    <property type="match status" value="1"/>
</dbReference>